<proteinExistence type="predicted"/>
<keyword evidence="5" id="KW-1185">Reference proteome</keyword>
<evidence type="ECO:0000256" key="2">
    <source>
        <dbReference type="SAM" id="SignalP"/>
    </source>
</evidence>
<evidence type="ECO:0000259" key="3">
    <source>
        <dbReference type="Pfam" id="PF02014"/>
    </source>
</evidence>
<feature type="region of interest" description="Disordered" evidence="1">
    <location>
        <begin position="211"/>
        <end position="254"/>
    </location>
</feature>
<feature type="region of interest" description="Disordered" evidence="1">
    <location>
        <begin position="451"/>
        <end position="481"/>
    </location>
</feature>
<comment type="caution">
    <text evidence="4">The sequence shown here is derived from an EMBL/GenBank/DDBJ whole genome shotgun (WGS) entry which is preliminary data.</text>
</comment>
<accession>A0A8S3ZVB7</accession>
<feature type="signal peptide" evidence="2">
    <location>
        <begin position="1"/>
        <end position="28"/>
    </location>
</feature>
<dbReference type="AlphaFoldDB" id="A0A8S3ZVB7"/>
<evidence type="ECO:0000313" key="5">
    <source>
        <dbReference type="Proteomes" id="UP000678393"/>
    </source>
</evidence>
<dbReference type="InterPro" id="IPR002861">
    <property type="entry name" value="Reeler_dom"/>
</dbReference>
<keyword evidence="2" id="KW-0732">Signal</keyword>
<feature type="domain" description="Reelin" evidence="3">
    <location>
        <begin position="75"/>
        <end position="179"/>
    </location>
</feature>
<reference evidence="4" key="1">
    <citation type="submission" date="2021-04" db="EMBL/GenBank/DDBJ databases">
        <authorList>
            <consortium name="Molecular Ecology Group"/>
        </authorList>
    </citation>
    <scope>NUCLEOTIDE SEQUENCE</scope>
</reference>
<evidence type="ECO:0000313" key="4">
    <source>
        <dbReference type="EMBL" id="CAG5131505.1"/>
    </source>
</evidence>
<feature type="compositionally biased region" description="Polar residues" evidence="1">
    <location>
        <begin position="211"/>
        <end position="230"/>
    </location>
</feature>
<dbReference type="EMBL" id="CAJHNH020004702">
    <property type="protein sequence ID" value="CAG5131505.1"/>
    <property type="molecule type" value="Genomic_DNA"/>
</dbReference>
<gene>
    <name evidence="4" type="ORF">CUNI_LOCUS17063</name>
</gene>
<name>A0A8S3ZVB7_9EUPU</name>
<feature type="region of interest" description="Disordered" evidence="1">
    <location>
        <begin position="380"/>
        <end position="402"/>
    </location>
</feature>
<evidence type="ECO:0000256" key="1">
    <source>
        <dbReference type="SAM" id="MobiDB-lite"/>
    </source>
</evidence>
<sequence length="539" mass="58065">MSTQNVRRRRCLVNILFLAVSSLSVVSGFSDGSKLAKGSAATRTLYCNRQPGRRAPLHFDPNCKGFCEPRSDFEQFYTLAISNTTYWLDVVRVNISAKPTSGKSITGFSVYAIDESGHVAGIFVEDDTDVIVGTCNDLIAITDETHAAFHKMANHSRKNISIQWQPDGYNHGRVRFIMSAIDINMFEDSFKYRSTKGYNLDLTNPFSAFSKSPSTNDLVPANLTKSSEGSNPAPVDSSVPTPQLEGGGSDGSSALKVGAGNGTSGVNGANVLDNRDMNTTKVNNVNDTDLFKMGENKLSITNDSRMDNMNDTKTVDGNNSSLFSMNGVAVGNVNDTKLYNMNDTYNVNGTDLNQGNDTNMYTINGTSMDNMNDTNLKNTKETTSPHMSETTTPNMNDTNPYSSMKTNMNDTNDTIIRNLTFMPPGKDSQTTQTDDIFKLNIQNTTQATVVGSTGSQLTQPSNKTQLNAETTPNTSDNSLNSTPLAGSIDFAGGTKVDNDGYFTTAYPANPAANKVGILAASPFDGPGINNADVLLPAVM</sequence>
<protein>
    <recommendedName>
        <fullName evidence="3">Reelin domain-containing protein</fullName>
    </recommendedName>
</protein>
<dbReference type="Proteomes" id="UP000678393">
    <property type="component" value="Unassembled WGS sequence"/>
</dbReference>
<dbReference type="OrthoDB" id="6155356at2759"/>
<organism evidence="4 5">
    <name type="scientific">Candidula unifasciata</name>
    <dbReference type="NCBI Taxonomy" id="100452"/>
    <lineage>
        <taxon>Eukaryota</taxon>
        <taxon>Metazoa</taxon>
        <taxon>Spiralia</taxon>
        <taxon>Lophotrochozoa</taxon>
        <taxon>Mollusca</taxon>
        <taxon>Gastropoda</taxon>
        <taxon>Heterobranchia</taxon>
        <taxon>Euthyneura</taxon>
        <taxon>Panpulmonata</taxon>
        <taxon>Eupulmonata</taxon>
        <taxon>Stylommatophora</taxon>
        <taxon>Helicina</taxon>
        <taxon>Helicoidea</taxon>
        <taxon>Geomitridae</taxon>
        <taxon>Candidula</taxon>
    </lineage>
</organism>
<dbReference type="Pfam" id="PF02014">
    <property type="entry name" value="Reeler"/>
    <property type="match status" value="1"/>
</dbReference>
<feature type="chain" id="PRO_5035864978" description="Reelin domain-containing protein" evidence="2">
    <location>
        <begin position="29"/>
        <end position="539"/>
    </location>
</feature>